<dbReference type="STRING" id="389348.PNK_0047"/>
<dbReference type="SUPFAM" id="SSF53335">
    <property type="entry name" value="S-adenosyl-L-methionine-dependent methyltransferases"/>
    <property type="match status" value="1"/>
</dbReference>
<reference evidence="3" key="1">
    <citation type="submission" date="2015-09" db="EMBL/GenBank/DDBJ databases">
        <authorList>
            <person name="Bertelli C."/>
        </authorList>
    </citation>
    <scope>NUCLEOTIDE SEQUENCE [LARGE SCALE GENOMIC DNA]</scope>
    <source>
        <strain evidence="3">KNic</strain>
    </source>
</reference>
<gene>
    <name evidence="2" type="ORF">PNK_0047</name>
</gene>
<dbReference type="Gene3D" id="3.40.50.150">
    <property type="entry name" value="Vaccinia Virus protein VP39"/>
    <property type="match status" value="1"/>
</dbReference>
<evidence type="ECO:0000313" key="3">
    <source>
        <dbReference type="Proteomes" id="UP000069902"/>
    </source>
</evidence>
<dbReference type="InParanoid" id="A0A0U5JD29"/>
<dbReference type="Pfam" id="PF13847">
    <property type="entry name" value="Methyltransf_31"/>
    <property type="match status" value="1"/>
</dbReference>
<dbReference type="Proteomes" id="UP000069902">
    <property type="component" value="Chromosome cPNK"/>
</dbReference>
<dbReference type="CDD" id="cd02440">
    <property type="entry name" value="AdoMet_MTases"/>
    <property type="match status" value="1"/>
</dbReference>
<organism evidence="2 3">
    <name type="scientific">Candidatus Protochlamydia naegleriophila</name>
    <dbReference type="NCBI Taxonomy" id="389348"/>
    <lineage>
        <taxon>Bacteria</taxon>
        <taxon>Pseudomonadati</taxon>
        <taxon>Chlamydiota</taxon>
        <taxon>Chlamydiia</taxon>
        <taxon>Parachlamydiales</taxon>
        <taxon>Parachlamydiaceae</taxon>
        <taxon>Candidatus Protochlamydia</taxon>
    </lineage>
</organism>
<evidence type="ECO:0000313" key="2">
    <source>
        <dbReference type="EMBL" id="CUI15686.1"/>
    </source>
</evidence>
<dbReference type="AlphaFoldDB" id="A0A0U5JD29"/>
<dbReference type="EMBL" id="LN879502">
    <property type="protein sequence ID" value="CUI15686.1"/>
    <property type="molecule type" value="Genomic_DNA"/>
</dbReference>
<dbReference type="PATRIC" id="fig|389348.3.peg.55"/>
<sequence>MVNYLKALNNRAQLAQKRLKDSCNILFNMRKGIWDQYFQTAPSHQNAIDIFRGEWTSKFPSKALKAGEADLFNDVKVKWGIQQLGGVVGKSVLELGPFEGGHSHMLQKQGAASITAVEANPRAYMKCLIAKEVLDLNRVKFLCGDFMEYLRHSSQSFDICFASGVLYHMQNPVELLDLISRRASKVFLWTHYFDAKLCNQNTYLKPRFSAVEEANYKGFRYQNHVYTYKSRSWKVFCGGPGGTSHWLKRQAILDACKHVGFTDIQINYEELNHCHGPCFALTASKKA</sequence>
<feature type="domain" description="Methyltransferase" evidence="1">
    <location>
        <begin position="89"/>
        <end position="212"/>
    </location>
</feature>
<dbReference type="KEGG" id="pnl:PNK_0047"/>
<accession>A0A0U5JD29</accession>
<proteinExistence type="predicted"/>
<evidence type="ECO:0000259" key="1">
    <source>
        <dbReference type="Pfam" id="PF13847"/>
    </source>
</evidence>
<dbReference type="InterPro" id="IPR025714">
    <property type="entry name" value="Methyltranfer_dom"/>
</dbReference>
<dbReference type="GO" id="GO:0008757">
    <property type="term" value="F:S-adenosylmethionine-dependent methyltransferase activity"/>
    <property type="evidence" value="ECO:0007669"/>
    <property type="project" value="InterPro"/>
</dbReference>
<protein>
    <recommendedName>
        <fullName evidence="1">Methyltransferase domain-containing protein</fullName>
    </recommendedName>
</protein>
<keyword evidence="3" id="KW-1185">Reference proteome</keyword>
<name>A0A0U5JD29_9BACT</name>
<dbReference type="InterPro" id="IPR029063">
    <property type="entry name" value="SAM-dependent_MTases_sf"/>
</dbReference>
<dbReference type="RefSeq" id="WP_059059541.1">
    <property type="nucleotide sequence ID" value="NZ_LN879502.1"/>
</dbReference>